<dbReference type="InterPro" id="IPR002730">
    <property type="entry name" value="Rpp29/RNP1"/>
</dbReference>
<dbReference type="GO" id="GO:0030677">
    <property type="term" value="C:ribonuclease P complex"/>
    <property type="evidence" value="ECO:0007669"/>
    <property type="project" value="InterPro"/>
</dbReference>
<evidence type="ECO:0000256" key="2">
    <source>
        <dbReference type="ARBA" id="ARBA00006181"/>
    </source>
</evidence>
<dbReference type="GO" id="GO:0000172">
    <property type="term" value="C:ribonuclease MRP complex"/>
    <property type="evidence" value="ECO:0007669"/>
    <property type="project" value="InterPro"/>
</dbReference>
<dbReference type="AlphaFoldDB" id="A0A1B7NAL2"/>
<dbReference type="OrthoDB" id="124041at2759"/>
<dbReference type="PANTHER" id="PTHR13348:SF0">
    <property type="entry name" value="RIBONUCLEASE P PROTEIN SUBUNIT P29"/>
    <property type="match status" value="1"/>
</dbReference>
<dbReference type="SUPFAM" id="SSF101744">
    <property type="entry name" value="Rof/RNase P subunit-like"/>
    <property type="match status" value="1"/>
</dbReference>
<dbReference type="GO" id="GO:0001682">
    <property type="term" value="P:tRNA 5'-leader removal"/>
    <property type="evidence" value="ECO:0007669"/>
    <property type="project" value="InterPro"/>
</dbReference>
<evidence type="ECO:0000256" key="4">
    <source>
        <dbReference type="SAM" id="MobiDB-lite"/>
    </source>
</evidence>
<accession>A0A1B7NAL2</accession>
<dbReference type="GO" id="GO:0006364">
    <property type="term" value="P:rRNA processing"/>
    <property type="evidence" value="ECO:0007669"/>
    <property type="project" value="TreeGrafter"/>
</dbReference>
<feature type="compositionally biased region" description="Basic residues" evidence="4">
    <location>
        <begin position="73"/>
        <end position="84"/>
    </location>
</feature>
<sequence>MTTSAPVDPYKSLALGTRVKLNTDAPFTSIYVQSSLTQSGDPQGIYASRVKNRHIVLENPARTSRAQKEREAKKARRGLGKKNRQSTALGRRSIGVKGLWELENGTEKFDLFLPLHQLWMGYMSELLGLSPAASVPATEAMPSASSMHAKLVKADFHGSILTVCQSKNPCLVGLSGIVIHETENAFKVITRTDKLKLIPKQNSIFTLAVPLYSTLPQTQFEPTQARSGTVLDVPHITFDLHGNQFCFRSADRAGRKFKAKETIEL</sequence>
<evidence type="ECO:0000256" key="1">
    <source>
        <dbReference type="ARBA" id="ARBA00004123"/>
    </source>
</evidence>
<dbReference type="FunCoup" id="A0A1B7NAL2">
    <property type="interactions" value="287"/>
</dbReference>
<dbReference type="InParanoid" id="A0A1B7NAL2"/>
<organism evidence="5 6">
    <name type="scientific">Rhizopogon vinicolor AM-OR11-026</name>
    <dbReference type="NCBI Taxonomy" id="1314800"/>
    <lineage>
        <taxon>Eukaryota</taxon>
        <taxon>Fungi</taxon>
        <taxon>Dikarya</taxon>
        <taxon>Basidiomycota</taxon>
        <taxon>Agaricomycotina</taxon>
        <taxon>Agaricomycetes</taxon>
        <taxon>Agaricomycetidae</taxon>
        <taxon>Boletales</taxon>
        <taxon>Suillineae</taxon>
        <taxon>Rhizopogonaceae</taxon>
        <taxon>Rhizopogon</taxon>
    </lineage>
</organism>
<dbReference type="PIRSF" id="PIRSF027081">
    <property type="entry name" value="RNase_P/MRP_p29_subunit"/>
    <property type="match status" value="1"/>
</dbReference>
<protein>
    <recommendedName>
        <fullName evidence="3">Ribonuclease P protein subunit</fullName>
    </recommendedName>
</protein>
<keyword evidence="3" id="KW-0819">tRNA processing</keyword>
<dbReference type="GO" id="GO:0005634">
    <property type="term" value="C:nucleus"/>
    <property type="evidence" value="ECO:0007669"/>
    <property type="project" value="UniProtKB-SubCell"/>
</dbReference>
<evidence type="ECO:0000313" key="5">
    <source>
        <dbReference type="EMBL" id="OAX41913.1"/>
    </source>
</evidence>
<evidence type="ECO:0000313" key="6">
    <source>
        <dbReference type="Proteomes" id="UP000092154"/>
    </source>
</evidence>
<dbReference type="Gene3D" id="2.30.30.210">
    <property type="entry name" value="Ribonuclease P/MRP, subunit p29"/>
    <property type="match status" value="1"/>
</dbReference>
<dbReference type="STRING" id="1314800.A0A1B7NAL2"/>
<dbReference type="InterPro" id="IPR023534">
    <property type="entry name" value="Rof/RNase_P-like"/>
</dbReference>
<dbReference type="Pfam" id="PF01868">
    <property type="entry name" value="RNase_P-MRP_p29"/>
    <property type="match status" value="1"/>
</dbReference>
<keyword evidence="6" id="KW-1185">Reference proteome</keyword>
<dbReference type="GO" id="GO:0033204">
    <property type="term" value="F:ribonuclease P RNA binding"/>
    <property type="evidence" value="ECO:0007669"/>
    <property type="project" value="InterPro"/>
</dbReference>
<proteinExistence type="inferred from homology"/>
<feature type="region of interest" description="Disordered" evidence="4">
    <location>
        <begin position="59"/>
        <end position="87"/>
    </location>
</feature>
<dbReference type="InterPro" id="IPR036980">
    <property type="entry name" value="RNase_P/MRP_Rpp29_sf"/>
</dbReference>
<evidence type="ECO:0000256" key="3">
    <source>
        <dbReference type="PIRNR" id="PIRNR027081"/>
    </source>
</evidence>
<dbReference type="EMBL" id="KV448168">
    <property type="protein sequence ID" value="OAX41913.1"/>
    <property type="molecule type" value="Genomic_DNA"/>
</dbReference>
<gene>
    <name evidence="5" type="ORF">K503DRAFT_848113</name>
</gene>
<keyword evidence="3" id="KW-0539">Nucleus</keyword>
<dbReference type="SMART" id="SM00538">
    <property type="entry name" value="POP4"/>
    <property type="match status" value="1"/>
</dbReference>
<dbReference type="PANTHER" id="PTHR13348">
    <property type="entry name" value="RIBONUCLEASE P SUBUNIT P29"/>
    <property type="match status" value="1"/>
</dbReference>
<dbReference type="Proteomes" id="UP000092154">
    <property type="component" value="Unassembled WGS sequence"/>
</dbReference>
<comment type="subcellular location">
    <subcellularLocation>
        <location evidence="1">Nucleus</location>
    </subcellularLocation>
</comment>
<dbReference type="InterPro" id="IPR016848">
    <property type="entry name" value="RNase_P/MRP_Rpp29-subunit"/>
</dbReference>
<comment type="similarity">
    <text evidence="2">Belongs to the eukaryotic/archaeal RNase P protein component 1 family.</text>
</comment>
<reference evidence="5 6" key="1">
    <citation type="submission" date="2016-06" db="EMBL/GenBank/DDBJ databases">
        <title>Comparative genomics of the ectomycorrhizal sister species Rhizopogon vinicolor and Rhizopogon vesiculosus (Basidiomycota: Boletales) reveals a divergence of the mating type B locus.</title>
        <authorList>
            <consortium name="DOE Joint Genome Institute"/>
            <person name="Mujic A.B."/>
            <person name="Kuo A."/>
            <person name="Tritt A."/>
            <person name="Lipzen A."/>
            <person name="Chen C."/>
            <person name="Johnson J."/>
            <person name="Sharma A."/>
            <person name="Barry K."/>
            <person name="Grigoriev I.V."/>
            <person name="Spatafora J.W."/>
        </authorList>
    </citation>
    <scope>NUCLEOTIDE SEQUENCE [LARGE SCALE GENOMIC DNA]</scope>
    <source>
        <strain evidence="5 6">AM-OR11-026</strain>
    </source>
</reference>
<name>A0A1B7NAL2_9AGAM</name>